<proteinExistence type="predicted"/>
<evidence type="ECO:0000256" key="2">
    <source>
        <dbReference type="ARBA" id="ARBA00023043"/>
    </source>
</evidence>
<keyword evidence="2 3" id="KW-0040">ANK repeat</keyword>
<dbReference type="PROSITE" id="PS50088">
    <property type="entry name" value="ANK_REPEAT"/>
    <property type="match status" value="4"/>
</dbReference>
<evidence type="ECO:0000256" key="1">
    <source>
        <dbReference type="ARBA" id="ARBA00022737"/>
    </source>
</evidence>
<comment type="caution">
    <text evidence="4">The sequence shown here is derived from an EMBL/GenBank/DDBJ whole genome shotgun (WGS) entry which is preliminary data.</text>
</comment>
<dbReference type="Pfam" id="PF12796">
    <property type="entry name" value="Ank_2"/>
    <property type="match status" value="1"/>
</dbReference>
<dbReference type="Gene3D" id="1.25.40.20">
    <property type="entry name" value="Ankyrin repeat-containing domain"/>
    <property type="match status" value="3"/>
</dbReference>
<evidence type="ECO:0000313" key="5">
    <source>
        <dbReference type="Proteomes" id="UP001610335"/>
    </source>
</evidence>
<gene>
    <name evidence="4" type="ORF">BDW59DRAFT_139766</name>
</gene>
<dbReference type="SMART" id="SM00248">
    <property type="entry name" value="ANK"/>
    <property type="match status" value="4"/>
</dbReference>
<accession>A0ABR4IWI6</accession>
<keyword evidence="5" id="KW-1185">Reference proteome</keyword>
<dbReference type="PANTHER" id="PTHR24171">
    <property type="entry name" value="ANKYRIN REPEAT DOMAIN-CONTAINING PROTEIN 39-RELATED"/>
    <property type="match status" value="1"/>
</dbReference>
<protein>
    <submittedName>
        <fullName evidence="4">Ankyrin repeat-containing domain protein</fullName>
    </submittedName>
</protein>
<evidence type="ECO:0000313" key="4">
    <source>
        <dbReference type="EMBL" id="KAL2832132.1"/>
    </source>
</evidence>
<dbReference type="Pfam" id="PF00023">
    <property type="entry name" value="Ank"/>
    <property type="match status" value="2"/>
</dbReference>
<evidence type="ECO:0000256" key="3">
    <source>
        <dbReference type="PROSITE-ProRule" id="PRU00023"/>
    </source>
</evidence>
<dbReference type="SUPFAM" id="SSF48403">
    <property type="entry name" value="Ankyrin repeat"/>
    <property type="match status" value="1"/>
</dbReference>
<feature type="repeat" description="ANK" evidence="3">
    <location>
        <begin position="201"/>
        <end position="233"/>
    </location>
</feature>
<keyword evidence="1" id="KW-0677">Repeat</keyword>
<name>A0ABR4IWI6_9EURO</name>
<sequence length="282" mass="30926">MDAARLLIDKRADIDAICQIRAKDGLQANFTPLMLAAMWKHDGMVRLLLEKGARVSHAGRVRIERTVDIAMAAPHLSVMLGDKRVNRILKEADSMEAIIKAELTGLHLAVLLDDVAVIKSFLEHGADPDMPCQFDVEAKHRDYFHANFQVQLTPLHLAAWAGHETVAALLVDHGAEVNRKIQAGGTAALKSGAQINQEMQSQGTALHVAVGLRKEKVVRVLKENGADVGAKTRDGRTALQWADDQDGESTALKDMMKGFVRKLWRPFHDGSDGKGKKPKNNS</sequence>
<organism evidence="4 5">
    <name type="scientific">Aspergillus cavernicola</name>
    <dbReference type="NCBI Taxonomy" id="176166"/>
    <lineage>
        <taxon>Eukaryota</taxon>
        <taxon>Fungi</taxon>
        <taxon>Dikarya</taxon>
        <taxon>Ascomycota</taxon>
        <taxon>Pezizomycotina</taxon>
        <taxon>Eurotiomycetes</taxon>
        <taxon>Eurotiomycetidae</taxon>
        <taxon>Eurotiales</taxon>
        <taxon>Aspergillaceae</taxon>
        <taxon>Aspergillus</taxon>
        <taxon>Aspergillus subgen. Nidulantes</taxon>
    </lineage>
</organism>
<dbReference type="PRINTS" id="PR01415">
    <property type="entry name" value="ANKYRIN"/>
</dbReference>
<feature type="repeat" description="ANK" evidence="3">
    <location>
        <begin position="101"/>
        <end position="133"/>
    </location>
</feature>
<dbReference type="PROSITE" id="PS50297">
    <property type="entry name" value="ANK_REP_REGION"/>
    <property type="match status" value="4"/>
</dbReference>
<dbReference type="InterPro" id="IPR036770">
    <property type="entry name" value="Ankyrin_rpt-contain_sf"/>
</dbReference>
<feature type="repeat" description="ANK" evidence="3">
    <location>
        <begin position="28"/>
        <end position="60"/>
    </location>
</feature>
<dbReference type="EMBL" id="JBFXLS010000007">
    <property type="protein sequence ID" value="KAL2832132.1"/>
    <property type="molecule type" value="Genomic_DNA"/>
</dbReference>
<dbReference type="InterPro" id="IPR002110">
    <property type="entry name" value="Ankyrin_rpt"/>
</dbReference>
<reference evidence="4 5" key="1">
    <citation type="submission" date="2024-07" db="EMBL/GenBank/DDBJ databases">
        <title>Section-level genome sequencing and comparative genomics of Aspergillus sections Usti and Cavernicolus.</title>
        <authorList>
            <consortium name="Lawrence Berkeley National Laboratory"/>
            <person name="Nybo J.L."/>
            <person name="Vesth T.C."/>
            <person name="Theobald S."/>
            <person name="Frisvad J.C."/>
            <person name="Larsen T.O."/>
            <person name="Kjaerboelling I."/>
            <person name="Rothschild-Mancinelli K."/>
            <person name="Lyhne E.K."/>
            <person name="Kogle M.E."/>
            <person name="Barry K."/>
            <person name="Clum A."/>
            <person name="Na H."/>
            <person name="Ledsgaard L."/>
            <person name="Lin J."/>
            <person name="Lipzen A."/>
            <person name="Kuo A."/>
            <person name="Riley R."/>
            <person name="Mondo S."/>
            <person name="LaButti K."/>
            <person name="Haridas S."/>
            <person name="Pangalinan J."/>
            <person name="Salamov A.A."/>
            <person name="Simmons B.A."/>
            <person name="Magnuson J.K."/>
            <person name="Chen J."/>
            <person name="Drula E."/>
            <person name="Henrissat B."/>
            <person name="Wiebenga A."/>
            <person name="Lubbers R.J."/>
            <person name="Gomes A.C."/>
            <person name="Makela M.R."/>
            <person name="Stajich J."/>
            <person name="Grigoriev I.V."/>
            <person name="Mortensen U.H."/>
            <person name="De vries R.P."/>
            <person name="Baker S.E."/>
            <person name="Andersen M.R."/>
        </authorList>
    </citation>
    <scope>NUCLEOTIDE SEQUENCE [LARGE SCALE GENOMIC DNA]</scope>
    <source>
        <strain evidence="4 5">CBS 600.67</strain>
    </source>
</reference>
<dbReference type="Proteomes" id="UP001610335">
    <property type="component" value="Unassembled WGS sequence"/>
</dbReference>
<feature type="repeat" description="ANK" evidence="3">
    <location>
        <begin position="150"/>
        <end position="182"/>
    </location>
</feature>